<dbReference type="OrthoDB" id="9909019at2759"/>
<organism evidence="1 2">
    <name type="scientific">Carassius auratus</name>
    <name type="common">Goldfish</name>
    <dbReference type="NCBI Taxonomy" id="7957"/>
    <lineage>
        <taxon>Eukaryota</taxon>
        <taxon>Metazoa</taxon>
        <taxon>Chordata</taxon>
        <taxon>Craniata</taxon>
        <taxon>Vertebrata</taxon>
        <taxon>Euteleostomi</taxon>
        <taxon>Actinopterygii</taxon>
        <taxon>Neopterygii</taxon>
        <taxon>Teleostei</taxon>
        <taxon>Ostariophysi</taxon>
        <taxon>Cypriniformes</taxon>
        <taxon>Cyprinidae</taxon>
        <taxon>Cyprininae</taxon>
        <taxon>Carassius</taxon>
    </lineage>
</organism>
<protein>
    <submittedName>
        <fullName evidence="2">Palmitoyltransferase ZDHHC15B-like</fullName>
    </submittedName>
</protein>
<dbReference type="GeneID" id="113114343"/>
<keyword evidence="1" id="KW-1185">Reference proteome</keyword>
<name>A0A6P6QXA1_CARAU</name>
<dbReference type="AlphaFoldDB" id="A0A6P6QXA1"/>
<sequence length="109" mass="12212">MTHISGVDRLTSKILLFSEAFSAPMFQNGPDSNGFNVGLNRNLQQVFGEDKKIWFIPVFTSQGDGHYFPLRTLCESENPLLANEGERMENGGSDEESTGENTFKLKCIY</sequence>
<evidence type="ECO:0000313" key="1">
    <source>
        <dbReference type="Proteomes" id="UP000515129"/>
    </source>
</evidence>
<evidence type="ECO:0000313" key="2">
    <source>
        <dbReference type="RefSeq" id="XP_026137040.1"/>
    </source>
</evidence>
<dbReference type="Proteomes" id="UP000515129">
    <property type="component" value="Chromosome 14"/>
</dbReference>
<accession>A0A6P6QXA1</accession>
<reference evidence="2" key="1">
    <citation type="submission" date="2025-08" db="UniProtKB">
        <authorList>
            <consortium name="RefSeq"/>
        </authorList>
    </citation>
    <scope>IDENTIFICATION</scope>
    <source>
        <strain evidence="2">Wakin</strain>
        <tissue evidence="2">Muscle</tissue>
    </source>
</reference>
<dbReference type="RefSeq" id="XP_026137040.1">
    <property type="nucleotide sequence ID" value="XM_026281255.1"/>
</dbReference>
<dbReference type="KEGG" id="caua:113114343"/>
<gene>
    <name evidence="2" type="primary">LOC113114343</name>
</gene>
<proteinExistence type="predicted"/>